<reference evidence="1 2" key="1">
    <citation type="journal article" date="2019" name="Nat. Ecol. Evol.">
        <title>Megaphylogeny resolves global patterns of mushroom evolution.</title>
        <authorList>
            <person name="Varga T."/>
            <person name="Krizsan K."/>
            <person name="Foldi C."/>
            <person name="Dima B."/>
            <person name="Sanchez-Garcia M."/>
            <person name="Sanchez-Ramirez S."/>
            <person name="Szollosi G.J."/>
            <person name="Szarkandi J.G."/>
            <person name="Papp V."/>
            <person name="Albert L."/>
            <person name="Andreopoulos W."/>
            <person name="Angelini C."/>
            <person name="Antonin V."/>
            <person name="Barry K.W."/>
            <person name="Bougher N.L."/>
            <person name="Buchanan P."/>
            <person name="Buyck B."/>
            <person name="Bense V."/>
            <person name="Catcheside P."/>
            <person name="Chovatia M."/>
            <person name="Cooper J."/>
            <person name="Damon W."/>
            <person name="Desjardin D."/>
            <person name="Finy P."/>
            <person name="Geml J."/>
            <person name="Haridas S."/>
            <person name="Hughes K."/>
            <person name="Justo A."/>
            <person name="Karasinski D."/>
            <person name="Kautmanova I."/>
            <person name="Kiss B."/>
            <person name="Kocsube S."/>
            <person name="Kotiranta H."/>
            <person name="LaButti K.M."/>
            <person name="Lechner B.E."/>
            <person name="Liimatainen K."/>
            <person name="Lipzen A."/>
            <person name="Lukacs Z."/>
            <person name="Mihaltcheva S."/>
            <person name="Morgado L.N."/>
            <person name="Niskanen T."/>
            <person name="Noordeloos M.E."/>
            <person name="Ohm R.A."/>
            <person name="Ortiz-Santana B."/>
            <person name="Ovrebo C."/>
            <person name="Racz N."/>
            <person name="Riley R."/>
            <person name="Savchenko A."/>
            <person name="Shiryaev A."/>
            <person name="Soop K."/>
            <person name="Spirin V."/>
            <person name="Szebenyi C."/>
            <person name="Tomsovsky M."/>
            <person name="Tulloss R.E."/>
            <person name="Uehling J."/>
            <person name="Grigoriev I.V."/>
            <person name="Vagvolgyi C."/>
            <person name="Papp T."/>
            <person name="Martin F.M."/>
            <person name="Miettinen O."/>
            <person name="Hibbett D.S."/>
            <person name="Nagy L.G."/>
        </authorList>
    </citation>
    <scope>NUCLEOTIDE SEQUENCE [LARGE SCALE GENOMIC DNA]</scope>
    <source>
        <strain evidence="1 2">FP101781</strain>
    </source>
</reference>
<evidence type="ECO:0000313" key="1">
    <source>
        <dbReference type="EMBL" id="TEB19141.1"/>
    </source>
</evidence>
<comment type="caution">
    <text evidence="1">The sequence shown here is derived from an EMBL/GenBank/DDBJ whole genome shotgun (WGS) entry which is preliminary data.</text>
</comment>
<dbReference type="EMBL" id="QPFP01000206">
    <property type="protein sequence ID" value="TEB19141.1"/>
    <property type="molecule type" value="Genomic_DNA"/>
</dbReference>
<accession>A0A4Y7SBV3</accession>
<feature type="non-terminal residue" evidence="1">
    <location>
        <position position="1"/>
    </location>
</feature>
<dbReference type="Proteomes" id="UP000298030">
    <property type="component" value="Unassembled WGS sequence"/>
</dbReference>
<proteinExistence type="predicted"/>
<organism evidence="1 2">
    <name type="scientific">Coprinellus micaceus</name>
    <name type="common">Glistening ink-cap mushroom</name>
    <name type="synonym">Coprinus micaceus</name>
    <dbReference type="NCBI Taxonomy" id="71717"/>
    <lineage>
        <taxon>Eukaryota</taxon>
        <taxon>Fungi</taxon>
        <taxon>Dikarya</taxon>
        <taxon>Basidiomycota</taxon>
        <taxon>Agaricomycotina</taxon>
        <taxon>Agaricomycetes</taxon>
        <taxon>Agaricomycetidae</taxon>
        <taxon>Agaricales</taxon>
        <taxon>Agaricineae</taxon>
        <taxon>Psathyrellaceae</taxon>
        <taxon>Coprinellus</taxon>
    </lineage>
</organism>
<name>A0A4Y7SBV3_COPMI</name>
<protein>
    <recommendedName>
        <fullName evidence="3">Prolyl 4-hydroxylase alpha subunit Fe(2+) 2OG dioxygenase domain-containing protein</fullName>
    </recommendedName>
</protein>
<keyword evidence="2" id="KW-1185">Reference proteome</keyword>
<dbReference type="AlphaFoldDB" id="A0A4Y7SBV3"/>
<evidence type="ECO:0008006" key="3">
    <source>
        <dbReference type="Google" id="ProtNLM"/>
    </source>
</evidence>
<evidence type="ECO:0000313" key="2">
    <source>
        <dbReference type="Proteomes" id="UP000298030"/>
    </source>
</evidence>
<dbReference type="OrthoDB" id="3253621at2759"/>
<dbReference type="Gene3D" id="3.60.130.30">
    <property type="match status" value="1"/>
</dbReference>
<gene>
    <name evidence="1" type="ORF">FA13DRAFT_1647352</name>
</gene>
<sequence length="149" mass="16517">SVFCSAACNLGPQVVTAFHHDCRNLPFGFCTIHAMGRYDYTIGGHLVLKELKLMIQFPPGALLLIPSATITHGNTPLQVGETRTSFTQYTSGSIFRFVDNGCRTEAEFKAADEAGYEKKMEEKLTRWKSGLAMWSTKEELLHPEKTAAS</sequence>